<keyword evidence="3" id="KW-1185">Reference proteome</keyword>
<dbReference type="EMBL" id="JAWRVE010000072">
    <property type="protein sequence ID" value="KAL1864000.1"/>
    <property type="molecule type" value="Genomic_DNA"/>
</dbReference>
<comment type="caution">
    <text evidence="2">The sequence shown here is derived from an EMBL/GenBank/DDBJ whole genome shotgun (WGS) entry which is preliminary data.</text>
</comment>
<feature type="transmembrane region" description="Helical" evidence="1">
    <location>
        <begin position="197"/>
        <end position="223"/>
    </location>
</feature>
<dbReference type="Proteomes" id="UP001583177">
    <property type="component" value="Unassembled WGS sequence"/>
</dbReference>
<keyword evidence="1" id="KW-0472">Membrane</keyword>
<sequence length="346" mass="39557">MGDIDPFLLGLFPSEERLIPPHRTTKYAWVVGTGEQGNNTLFHTQWTQCTYQISGGYGHTPRYIYYFLILFAMLQRRTNWLAEAAMASVMVYSGSAAIHALILAAIREKMAPRSMIENFEVVRVEGVSANGTAWYWSDDQEKWVSSPLDNSLWLPVLPMVWDSDVDATLAIVGTAFLVLLPMQIWSRTLRTSRVKIIIWLWGALLLIGMICALVAVQYVNFWYFGQLRFCPHGAHDSLPLMSDGIQTVGGKWDGFDRYHWNRTIEQQFMTNTSAKALSNICIYPCFNFDWPLRDNTDIMVVDGYYNTVFDSNTFYVFFNGSERFGKTMIFVGPTESYNYSFPPTSS</sequence>
<keyword evidence="1" id="KW-1133">Transmembrane helix</keyword>
<feature type="transmembrane region" description="Helical" evidence="1">
    <location>
        <begin position="167"/>
        <end position="185"/>
    </location>
</feature>
<accession>A0ABR3WKL0</accession>
<feature type="transmembrane region" description="Helical" evidence="1">
    <location>
        <begin position="80"/>
        <end position="106"/>
    </location>
</feature>
<evidence type="ECO:0000313" key="2">
    <source>
        <dbReference type="EMBL" id="KAL1864000.1"/>
    </source>
</evidence>
<gene>
    <name evidence="2" type="ORF">Daus18300_007965</name>
</gene>
<keyword evidence="1" id="KW-0812">Transmembrane</keyword>
<protein>
    <submittedName>
        <fullName evidence="2">Uncharacterized protein</fullName>
    </submittedName>
</protein>
<proteinExistence type="predicted"/>
<evidence type="ECO:0000256" key="1">
    <source>
        <dbReference type="SAM" id="Phobius"/>
    </source>
</evidence>
<name>A0ABR3WKL0_9PEZI</name>
<reference evidence="2 3" key="1">
    <citation type="journal article" date="2024" name="IMA Fungus">
        <title>IMA Genome - F19 : A genome assembly and annotation guide to empower mycologists, including annotated draft genome sequences of Ceratocystis pirilliformis, Diaporthe australafricana, Fusarium ophioides, Paecilomyces lecythidis, and Sporothrix stenoceras.</title>
        <authorList>
            <person name="Aylward J."/>
            <person name="Wilson A.M."/>
            <person name="Visagie C.M."/>
            <person name="Spraker J."/>
            <person name="Barnes I."/>
            <person name="Buitendag C."/>
            <person name="Ceriani C."/>
            <person name="Del Mar Angel L."/>
            <person name="du Plessis D."/>
            <person name="Fuchs T."/>
            <person name="Gasser K."/>
            <person name="Kramer D."/>
            <person name="Li W."/>
            <person name="Munsamy K."/>
            <person name="Piso A."/>
            <person name="Price J.L."/>
            <person name="Sonnekus B."/>
            <person name="Thomas C."/>
            <person name="van der Nest A."/>
            <person name="van Dijk A."/>
            <person name="van Heerden A."/>
            <person name="van Vuuren N."/>
            <person name="Yilmaz N."/>
            <person name="Duong T.A."/>
            <person name="van der Merwe N.A."/>
            <person name="Wingfield M.J."/>
            <person name="Wingfield B.D."/>
        </authorList>
    </citation>
    <scope>NUCLEOTIDE SEQUENCE [LARGE SCALE GENOMIC DNA]</scope>
    <source>
        <strain evidence="2 3">CMW 18300</strain>
    </source>
</reference>
<evidence type="ECO:0000313" key="3">
    <source>
        <dbReference type="Proteomes" id="UP001583177"/>
    </source>
</evidence>
<organism evidence="2 3">
    <name type="scientific">Diaporthe australafricana</name>
    <dbReference type="NCBI Taxonomy" id="127596"/>
    <lineage>
        <taxon>Eukaryota</taxon>
        <taxon>Fungi</taxon>
        <taxon>Dikarya</taxon>
        <taxon>Ascomycota</taxon>
        <taxon>Pezizomycotina</taxon>
        <taxon>Sordariomycetes</taxon>
        <taxon>Sordariomycetidae</taxon>
        <taxon>Diaporthales</taxon>
        <taxon>Diaporthaceae</taxon>
        <taxon>Diaporthe</taxon>
    </lineage>
</organism>